<dbReference type="Proteomes" id="UP000187609">
    <property type="component" value="Unassembled WGS sequence"/>
</dbReference>
<name>A0A1J6ID82_NICAT</name>
<keyword evidence="3" id="KW-1185">Reference proteome</keyword>
<evidence type="ECO:0000256" key="1">
    <source>
        <dbReference type="SAM" id="Phobius"/>
    </source>
</evidence>
<comment type="caution">
    <text evidence="2">The sequence shown here is derived from an EMBL/GenBank/DDBJ whole genome shotgun (WGS) entry which is preliminary data.</text>
</comment>
<dbReference type="Gramene" id="OIT02886">
    <property type="protein sequence ID" value="OIT02886"/>
    <property type="gene ID" value="A4A49_42198"/>
</dbReference>
<feature type="transmembrane region" description="Helical" evidence="1">
    <location>
        <begin position="96"/>
        <end position="114"/>
    </location>
</feature>
<dbReference type="STRING" id="49451.A0A1J6ID82"/>
<accession>A0A1J6ID82</accession>
<reference evidence="2" key="1">
    <citation type="submission" date="2016-11" db="EMBL/GenBank/DDBJ databases">
        <title>The genome of Nicotiana attenuata.</title>
        <authorList>
            <person name="Xu S."/>
            <person name="Brockmoeller T."/>
            <person name="Gaquerel E."/>
            <person name="Navarro A."/>
            <person name="Kuhl H."/>
            <person name="Gase K."/>
            <person name="Ling Z."/>
            <person name="Zhou W."/>
            <person name="Kreitzer C."/>
            <person name="Stanke M."/>
            <person name="Tang H."/>
            <person name="Lyons E."/>
            <person name="Pandey P."/>
            <person name="Pandey S.P."/>
            <person name="Timmermann B."/>
            <person name="Baldwin I.T."/>
        </authorList>
    </citation>
    <scope>NUCLEOTIDE SEQUENCE [LARGE SCALE GENOMIC DNA]</scope>
    <source>
        <strain evidence="2">UT</strain>
    </source>
</reference>
<feature type="transmembrane region" description="Helical" evidence="1">
    <location>
        <begin position="67"/>
        <end position="84"/>
    </location>
</feature>
<dbReference type="OrthoDB" id="1285728at2759"/>
<evidence type="ECO:0000313" key="2">
    <source>
        <dbReference type="EMBL" id="OIT02886.1"/>
    </source>
</evidence>
<feature type="transmembrane region" description="Helical" evidence="1">
    <location>
        <begin position="126"/>
        <end position="147"/>
    </location>
</feature>
<organism evidence="2 3">
    <name type="scientific">Nicotiana attenuata</name>
    <name type="common">Coyote tobacco</name>
    <dbReference type="NCBI Taxonomy" id="49451"/>
    <lineage>
        <taxon>Eukaryota</taxon>
        <taxon>Viridiplantae</taxon>
        <taxon>Streptophyta</taxon>
        <taxon>Embryophyta</taxon>
        <taxon>Tracheophyta</taxon>
        <taxon>Spermatophyta</taxon>
        <taxon>Magnoliopsida</taxon>
        <taxon>eudicotyledons</taxon>
        <taxon>Gunneridae</taxon>
        <taxon>Pentapetalae</taxon>
        <taxon>asterids</taxon>
        <taxon>lamiids</taxon>
        <taxon>Solanales</taxon>
        <taxon>Solanaceae</taxon>
        <taxon>Nicotianoideae</taxon>
        <taxon>Nicotianeae</taxon>
        <taxon>Nicotiana</taxon>
    </lineage>
</organism>
<dbReference type="KEGG" id="nau:109227501"/>
<sequence length="224" mass="25546">MVDVLPLCASPHPCVEPPRASRFCSIVSVSYKKCRHFLRAVVSILKMIRLPGLCTCSQPVDVVGDDWIWFLLGFIPLWCIWLVFPICVKGASDITFISYYIVSTTAYLIPWYSVMYWHREMSPFRLIGAKAIFMIEVIPMIIAAALHHLLEYNVGYFVILLGCTTCVYIFAHFMHAAYDIGDSDFLLGLAMLVLVNWLNEEMLVGVLELLPLFKFLQIHDLLCS</sequence>
<feature type="transmembrane region" description="Helical" evidence="1">
    <location>
        <begin position="185"/>
        <end position="210"/>
    </location>
</feature>
<gene>
    <name evidence="2" type="ORF">A4A49_42198</name>
</gene>
<dbReference type="OMA" id="WHREMSP"/>
<protein>
    <submittedName>
        <fullName evidence="2">Uncharacterized protein</fullName>
    </submittedName>
</protein>
<proteinExistence type="predicted"/>
<keyword evidence="1" id="KW-1133">Transmembrane helix</keyword>
<feature type="transmembrane region" description="Helical" evidence="1">
    <location>
        <begin position="154"/>
        <end position="173"/>
    </location>
</feature>
<evidence type="ECO:0000313" key="3">
    <source>
        <dbReference type="Proteomes" id="UP000187609"/>
    </source>
</evidence>
<keyword evidence="1" id="KW-0812">Transmembrane</keyword>
<dbReference type="AlphaFoldDB" id="A0A1J6ID82"/>
<keyword evidence="1" id="KW-0472">Membrane</keyword>
<dbReference type="EMBL" id="MJEQ01037188">
    <property type="protein sequence ID" value="OIT02886.1"/>
    <property type="molecule type" value="Genomic_DNA"/>
</dbReference>